<evidence type="ECO:0000256" key="2">
    <source>
        <dbReference type="ARBA" id="ARBA00005142"/>
    </source>
</evidence>
<dbReference type="EC" id="3.6.1.23" evidence="9"/>
<comment type="catalytic activity">
    <reaction evidence="7 9">
        <text>dUTP + H2O = dUMP + diphosphate + H(+)</text>
        <dbReference type="Rhea" id="RHEA:10248"/>
        <dbReference type="ChEBI" id="CHEBI:15377"/>
        <dbReference type="ChEBI" id="CHEBI:15378"/>
        <dbReference type="ChEBI" id="CHEBI:33019"/>
        <dbReference type="ChEBI" id="CHEBI:61555"/>
        <dbReference type="ChEBI" id="CHEBI:246422"/>
        <dbReference type="EC" id="3.6.1.23"/>
    </reaction>
</comment>
<dbReference type="Pfam" id="PF00692">
    <property type="entry name" value="dUTPase"/>
    <property type="match status" value="1"/>
</dbReference>
<dbReference type="PANTHER" id="PTHR11241">
    <property type="entry name" value="DEOXYURIDINE 5'-TRIPHOSPHATE NUCLEOTIDOHYDROLASE"/>
    <property type="match status" value="1"/>
</dbReference>
<evidence type="ECO:0000259" key="11">
    <source>
        <dbReference type="Pfam" id="PF00692"/>
    </source>
</evidence>
<keyword evidence="9" id="KW-0479">Metal-binding</keyword>
<dbReference type="AlphaFoldDB" id="A0A1D1UW62"/>
<organism evidence="12 13">
    <name type="scientific">Ramazzottius varieornatus</name>
    <name type="common">Water bear</name>
    <name type="synonym">Tardigrade</name>
    <dbReference type="NCBI Taxonomy" id="947166"/>
    <lineage>
        <taxon>Eukaryota</taxon>
        <taxon>Metazoa</taxon>
        <taxon>Ecdysozoa</taxon>
        <taxon>Tardigrada</taxon>
        <taxon>Eutardigrada</taxon>
        <taxon>Parachela</taxon>
        <taxon>Hypsibioidea</taxon>
        <taxon>Ramazzottiidae</taxon>
        <taxon>Ramazzottius</taxon>
    </lineage>
</organism>
<dbReference type="GO" id="GO:0000287">
    <property type="term" value="F:magnesium ion binding"/>
    <property type="evidence" value="ECO:0007669"/>
    <property type="project" value="UniProtKB-UniRule"/>
</dbReference>
<sequence length="189" mass="20340">MISRLRTLAIFAPRFSSRTQLLSLAGVVWTHFGPDILLRMACTGPASAVLRFKKLTDKAHAPSKGSPLAAGHDLRSAYSYEIPPHDKCVVQTDIQVAVPEGTYGRVAPRSGLAAKNFIDVGAGVIDADYRGNVGIVLFNFGKDVFIVNPGDRVAQLICEKIVMPDLQESKENLDETQRGEGGFGSTGIN</sequence>
<dbReference type="Gene3D" id="2.70.40.10">
    <property type="match status" value="1"/>
</dbReference>
<comment type="cofactor">
    <cofactor evidence="1 9">
        <name>Mg(2+)</name>
        <dbReference type="ChEBI" id="CHEBI:18420"/>
    </cofactor>
</comment>
<dbReference type="InterPro" id="IPR033704">
    <property type="entry name" value="dUTPase_trimeric"/>
</dbReference>
<dbReference type="EMBL" id="BDGG01000002">
    <property type="protein sequence ID" value="GAU93906.1"/>
    <property type="molecule type" value="Genomic_DNA"/>
</dbReference>
<dbReference type="PANTHER" id="PTHR11241:SF0">
    <property type="entry name" value="DEOXYURIDINE 5'-TRIPHOSPHATE NUCLEOTIDOHYDROLASE"/>
    <property type="match status" value="1"/>
</dbReference>
<feature type="compositionally biased region" description="Gly residues" evidence="10">
    <location>
        <begin position="179"/>
        <end position="189"/>
    </location>
</feature>
<dbReference type="UniPathway" id="UPA00610">
    <property type="reaction ID" value="UER00666"/>
</dbReference>
<evidence type="ECO:0000256" key="6">
    <source>
        <dbReference type="ARBA" id="ARBA00023080"/>
    </source>
</evidence>
<dbReference type="NCBIfam" id="NF001862">
    <property type="entry name" value="PRK00601.1"/>
    <property type="match status" value="1"/>
</dbReference>
<evidence type="ECO:0000256" key="5">
    <source>
        <dbReference type="ARBA" id="ARBA00022842"/>
    </source>
</evidence>
<keyword evidence="13" id="KW-1185">Reference proteome</keyword>
<evidence type="ECO:0000313" key="13">
    <source>
        <dbReference type="Proteomes" id="UP000186922"/>
    </source>
</evidence>
<feature type="region of interest" description="Disordered" evidence="10">
    <location>
        <begin position="169"/>
        <end position="189"/>
    </location>
</feature>
<keyword evidence="4 9" id="KW-0378">Hydrolase</keyword>
<keyword evidence="6 9" id="KW-0546">Nucleotide metabolism</keyword>
<evidence type="ECO:0000256" key="3">
    <source>
        <dbReference type="ARBA" id="ARBA00006581"/>
    </source>
</evidence>
<dbReference type="NCBIfam" id="TIGR00576">
    <property type="entry name" value="dut"/>
    <property type="match status" value="1"/>
</dbReference>
<dbReference type="FunFam" id="2.70.40.10:FF:000004">
    <property type="entry name" value="Deoxyuridine triphosphatase"/>
    <property type="match status" value="1"/>
</dbReference>
<dbReference type="InterPro" id="IPR036157">
    <property type="entry name" value="dUTPase-like_sf"/>
</dbReference>
<evidence type="ECO:0000256" key="10">
    <source>
        <dbReference type="SAM" id="MobiDB-lite"/>
    </source>
</evidence>
<dbReference type="STRING" id="947166.A0A1D1UW62"/>
<dbReference type="OrthoDB" id="10018367at2759"/>
<dbReference type="GO" id="GO:0006226">
    <property type="term" value="P:dUMP biosynthetic process"/>
    <property type="evidence" value="ECO:0007669"/>
    <property type="project" value="UniProtKB-UniRule"/>
</dbReference>
<comment type="function">
    <text evidence="9">Involved in nucleotide metabolism via production of dUMP, the immediate precursor of thymidine nucleotides, and decreases the intracellular concentration of dUTP so that uracil cannot be incorporated into DNA.</text>
</comment>
<feature type="compositionally biased region" description="Basic and acidic residues" evidence="10">
    <location>
        <begin position="169"/>
        <end position="178"/>
    </location>
</feature>
<accession>A0A1D1UW62</accession>
<dbReference type="InterPro" id="IPR008181">
    <property type="entry name" value="dUTPase"/>
</dbReference>
<protein>
    <recommendedName>
        <fullName evidence="9">Deoxyuridine 5'-triphosphate nucleotidohydrolase</fullName>
        <shortName evidence="9">dUTPase</shortName>
        <ecNumber evidence="9">3.6.1.23</ecNumber>
    </recommendedName>
    <alternativeName>
        <fullName evidence="9">dUTP pyrophosphatase</fullName>
    </alternativeName>
</protein>
<comment type="function">
    <text evidence="8">Catalyzes the cleavage of 2'-deoxyuridine 5'-triphosphate (dUTP) into 2'-deoxyuridine 5'-monophosphate (dUMP) and inorganic pyrophosphate and through its action efficiently prevents uracil misincorporation into DNA and at the same time provides dUMP, the substrate for de novo thymidylate biosynthesis. Inhibits peroxisome proliferator-activated receptor (PPAR) activity by binding of its N-terminal to PPAR, preventing the latter's dimerization with retinoid X receptor. Essential for embryonic development.</text>
</comment>
<comment type="caution">
    <text evidence="12">The sequence shown here is derived from an EMBL/GenBank/DDBJ whole genome shotgun (WGS) entry which is preliminary data.</text>
</comment>
<comment type="similarity">
    <text evidence="3 9">Belongs to the dUTPase family.</text>
</comment>
<dbReference type="GO" id="GO:0004170">
    <property type="term" value="F:dUTP diphosphatase activity"/>
    <property type="evidence" value="ECO:0007669"/>
    <property type="project" value="UniProtKB-UniRule"/>
</dbReference>
<feature type="domain" description="dUTPase-like" evidence="11">
    <location>
        <begin position="58"/>
        <end position="187"/>
    </location>
</feature>
<reference evidence="12 13" key="1">
    <citation type="journal article" date="2016" name="Nat. Commun.">
        <title>Extremotolerant tardigrade genome and improved radiotolerance of human cultured cells by tardigrade-unique protein.</title>
        <authorList>
            <person name="Hashimoto T."/>
            <person name="Horikawa D.D."/>
            <person name="Saito Y."/>
            <person name="Kuwahara H."/>
            <person name="Kozuka-Hata H."/>
            <person name="Shin-I T."/>
            <person name="Minakuchi Y."/>
            <person name="Ohishi K."/>
            <person name="Motoyama A."/>
            <person name="Aizu T."/>
            <person name="Enomoto A."/>
            <person name="Kondo K."/>
            <person name="Tanaka S."/>
            <person name="Hara Y."/>
            <person name="Koshikawa S."/>
            <person name="Sagara H."/>
            <person name="Miura T."/>
            <person name="Yokobori S."/>
            <person name="Miyagawa K."/>
            <person name="Suzuki Y."/>
            <person name="Kubo T."/>
            <person name="Oyama M."/>
            <person name="Kohara Y."/>
            <person name="Fujiyama A."/>
            <person name="Arakawa K."/>
            <person name="Katayama T."/>
            <person name="Toyoda A."/>
            <person name="Kunieda T."/>
        </authorList>
    </citation>
    <scope>NUCLEOTIDE SEQUENCE [LARGE SCALE GENOMIC DNA]</scope>
    <source>
        <strain evidence="12 13">YOKOZUNA-1</strain>
    </source>
</reference>
<comment type="pathway">
    <text evidence="2 9">Pyrimidine metabolism; dUMP biosynthesis; dUMP from dCTP (dUTP route): step 2/2.</text>
</comment>
<evidence type="ECO:0000313" key="12">
    <source>
        <dbReference type="EMBL" id="GAU93906.1"/>
    </source>
</evidence>
<keyword evidence="5 9" id="KW-0460">Magnesium</keyword>
<evidence type="ECO:0000256" key="4">
    <source>
        <dbReference type="ARBA" id="ARBA00022801"/>
    </source>
</evidence>
<gene>
    <name evidence="12" type="primary">RvY_05769-1</name>
    <name evidence="12" type="synonym">RvY_05769.1</name>
    <name evidence="12" type="ORF">RvY_05769</name>
</gene>
<name>A0A1D1UW62_RAMVA</name>
<dbReference type="Proteomes" id="UP000186922">
    <property type="component" value="Unassembled WGS sequence"/>
</dbReference>
<dbReference type="GO" id="GO:0046081">
    <property type="term" value="P:dUTP catabolic process"/>
    <property type="evidence" value="ECO:0007669"/>
    <property type="project" value="UniProtKB-UniRule"/>
</dbReference>
<evidence type="ECO:0000256" key="8">
    <source>
        <dbReference type="ARBA" id="ARBA00057946"/>
    </source>
</evidence>
<dbReference type="SUPFAM" id="SSF51283">
    <property type="entry name" value="dUTPase-like"/>
    <property type="match status" value="1"/>
</dbReference>
<evidence type="ECO:0000256" key="9">
    <source>
        <dbReference type="RuleBase" id="RU367024"/>
    </source>
</evidence>
<dbReference type="CDD" id="cd07557">
    <property type="entry name" value="trimeric_dUTPase"/>
    <property type="match status" value="1"/>
</dbReference>
<evidence type="ECO:0000256" key="7">
    <source>
        <dbReference type="ARBA" id="ARBA00047686"/>
    </source>
</evidence>
<proteinExistence type="inferred from homology"/>
<evidence type="ECO:0000256" key="1">
    <source>
        <dbReference type="ARBA" id="ARBA00001946"/>
    </source>
</evidence>
<dbReference type="InterPro" id="IPR029054">
    <property type="entry name" value="dUTPase-like"/>
</dbReference>